<dbReference type="Proteomes" id="UP000027138">
    <property type="component" value="Unassembled WGS sequence"/>
</dbReference>
<sequence>MAILFLRRQYDSSGTIVTTVTHWKNLPCRFEESSLTIQHALLVHGNSINNSTDMTTPMSFKILNSQQIEALLPRRSTRIQQMHSQRPPPELDDVPEYDPEDDHNTWIAGNTKRPRWTYDHIPSGGSDEDYSEHEPINKSPWV</sequence>
<name>A0A067K6J3_JATCU</name>
<keyword evidence="3" id="KW-1185">Reference proteome</keyword>
<gene>
    <name evidence="2" type="ORF">JCGZ_15273</name>
</gene>
<organism evidence="2 3">
    <name type="scientific">Jatropha curcas</name>
    <name type="common">Barbados nut</name>
    <dbReference type="NCBI Taxonomy" id="180498"/>
    <lineage>
        <taxon>Eukaryota</taxon>
        <taxon>Viridiplantae</taxon>
        <taxon>Streptophyta</taxon>
        <taxon>Embryophyta</taxon>
        <taxon>Tracheophyta</taxon>
        <taxon>Spermatophyta</taxon>
        <taxon>Magnoliopsida</taxon>
        <taxon>eudicotyledons</taxon>
        <taxon>Gunneridae</taxon>
        <taxon>Pentapetalae</taxon>
        <taxon>rosids</taxon>
        <taxon>fabids</taxon>
        <taxon>Malpighiales</taxon>
        <taxon>Euphorbiaceae</taxon>
        <taxon>Crotonoideae</taxon>
        <taxon>Jatropheae</taxon>
        <taxon>Jatropha</taxon>
    </lineage>
</organism>
<feature type="compositionally biased region" description="Acidic residues" evidence="1">
    <location>
        <begin position="90"/>
        <end position="101"/>
    </location>
</feature>
<accession>A0A067K6J3</accession>
<proteinExistence type="predicted"/>
<evidence type="ECO:0000313" key="3">
    <source>
        <dbReference type="Proteomes" id="UP000027138"/>
    </source>
</evidence>
<reference evidence="2 3" key="1">
    <citation type="journal article" date="2014" name="PLoS ONE">
        <title>Global Analysis of Gene Expression Profiles in Physic Nut (Jatropha curcas L.) Seedlings Exposed to Salt Stress.</title>
        <authorList>
            <person name="Zhang L."/>
            <person name="Zhang C."/>
            <person name="Wu P."/>
            <person name="Chen Y."/>
            <person name="Li M."/>
            <person name="Jiang H."/>
            <person name="Wu G."/>
        </authorList>
    </citation>
    <scope>NUCLEOTIDE SEQUENCE [LARGE SCALE GENOMIC DNA]</scope>
    <source>
        <strain evidence="3">cv. GZQX0401</strain>
        <tissue evidence="2">Young leaves</tissue>
    </source>
</reference>
<protein>
    <submittedName>
        <fullName evidence="2">Uncharacterized protein</fullName>
    </submittedName>
</protein>
<dbReference type="EMBL" id="KK914600">
    <property type="protein sequence ID" value="KDP31702.1"/>
    <property type="molecule type" value="Genomic_DNA"/>
</dbReference>
<feature type="region of interest" description="Disordered" evidence="1">
    <location>
        <begin position="78"/>
        <end position="142"/>
    </location>
</feature>
<dbReference type="AlphaFoldDB" id="A0A067K6J3"/>
<evidence type="ECO:0000313" key="2">
    <source>
        <dbReference type="EMBL" id="KDP31702.1"/>
    </source>
</evidence>
<evidence type="ECO:0000256" key="1">
    <source>
        <dbReference type="SAM" id="MobiDB-lite"/>
    </source>
</evidence>